<accession>A0A1H1VIR9</accession>
<organism evidence="3 4">
    <name type="scientific">Halopseudomonas litoralis</name>
    <dbReference type="NCBI Taxonomy" id="797277"/>
    <lineage>
        <taxon>Bacteria</taxon>
        <taxon>Pseudomonadati</taxon>
        <taxon>Pseudomonadota</taxon>
        <taxon>Gammaproteobacteria</taxon>
        <taxon>Pseudomonadales</taxon>
        <taxon>Pseudomonadaceae</taxon>
        <taxon>Halopseudomonas</taxon>
    </lineage>
</organism>
<name>A0A1H1VIR9_9GAMM</name>
<feature type="chain" id="PRO_5009263357" evidence="2">
    <location>
        <begin position="21"/>
        <end position="195"/>
    </location>
</feature>
<feature type="region of interest" description="Disordered" evidence="1">
    <location>
        <begin position="55"/>
        <end position="77"/>
    </location>
</feature>
<sequence length="195" mass="20517">MKITTLLTAGLAAFILVGCANDQHVFYQGKCLSCMNNPMTGEPVNYDPETLPAGAMDSSRPVASSTSGVDAGMSTLPGVSERDELRMSYSGDVDTAAALLKNAFGYLTPQEAVAQHGTMAGGMMFNGGGYTFSAIPGTTYSMTRVYLDGSLTTRVSKGKSGADVLLTYSVYGRNDGPSVPDVMQRVERVANDALR</sequence>
<dbReference type="EMBL" id="LT629748">
    <property type="protein sequence ID" value="SDS84844.1"/>
    <property type="molecule type" value="Genomic_DNA"/>
</dbReference>
<feature type="signal peptide" evidence="2">
    <location>
        <begin position="1"/>
        <end position="20"/>
    </location>
</feature>
<dbReference type="PROSITE" id="PS51257">
    <property type="entry name" value="PROKAR_LIPOPROTEIN"/>
    <property type="match status" value="1"/>
</dbReference>
<evidence type="ECO:0000313" key="3">
    <source>
        <dbReference type="EMBL" id="SDS84844.1"/>
    </source>
</evidence>
<evidence type="ECO:0000313" key="4">
    <source>
        <dbReference type="Proteomes" id="UP000243426"/>
    </source>
</evidence>
<evidence type="ECO:0000256" key="2">
    <source>
        <dbReference type="SAM" id="SignalP"/>
    </source>
</evidence>
<keyword evidence="2" id="KW-0732">Signal</keyword>
<dbReference type="OrthoDB" id="5786941at2"/>
<reference evidence="4" key="1">
    <citation type="submission" date="2016-10" db="EMBL/GenBank/DDBJ databases">
        <authorList>
            <person name="Varghese N."/>
            <person name="Submissions S."/>
        </authorList>
    </citation>
    <scope>NUCLEOTIDE SEQUENCE [LARGE SCALE GENOMIC DNA]</scope>
    <source>
        <strain evidence="4">2SM5</strain>
    </source>
</reference>
<evidence type="ECO:0000256" key="1">
    <source>
        <dbReference type="SAM" id="MobiDB-lite"/>
    </source>
</evidence>
<proteinExistence type="predicted"/>
<dbReference type="AlphaFoldDB" id="A0A1H1VIR9"/>
<dbReference type="Proteomes" id="UP000243426">
    <property type="component" value="Chromosome I"/>
</dbReference>
<gene>
    <name evidence="3" type="ORF">SAMN05216198_2947</name>
</gene>
<protein>
    <submittedName>
        <fullName evidence="3">Uncharacterized protein</fullName>
    </submittedName>
</protein>
<dbReference type="RefSeq" id="WP_157718687.1">
    <property type="nucleotide sequence ID" value="NZ_LT629748.1"/>
</dbReference>
<dbReference type="STRING" id="797277.SAMN05216198_2947"/>
<keyword evidence="4" id="KW-1185">Reference proteome</keyword>